<dbReference type="eggNOG" id="ENOG5031J6P">
    <property type="taxonomic scope" value="Bacteria"/>
</dbReference>
<proteinExistence type="predicted"/>
<evidence type="ECO:0000313" key="2">
    <source>
        <dbReference type="EMBL" id="SDM54120.1"/>
    </source>
</evidence>
<name>A0A1G9U274_ALLAB</name>
<sequence>MGTTRRTLLGGALTAPFLAHFTATAVSATPNEKWGSVSDAWVEIRWTRHAQAQLDRFQATVAAVAPAKLVKDADGIAMRFPVRTATGDPSLARLAQAQGSGRLDGGVIVRAPSGEARVVNLESVLTDGMISGKCTVNGIEGGAQSVCRCDLAKGRLVAAPVPPGQPMKIRITGVPVRPTEQSLKAFTEALGAPPFTVDTVMGHLTAEGTYTPPKP</sequence>
<reference evidence="2 3" key="1">
    <citation type="submission" date="2016-10" db="EMBL/GenBank/DDBJ databases">
        <authorList>
            <person name="de Groot N.N."/>
        </authorList>
    </citation>
    <scope>NUCLEOTIDE SEQUENCE [LARGE SCALE GENOMIC DNA]</scope>
    <source>
        <strain evidence="2 3">DSM 44149</strain>
    </source>
</reference>
<dbReference type="EMBL" id="LT629701">
    <property type="protein sequence ID" value="SDM54120.1"/>
    <property type="molecule type" value="Genomic_DNA"/>
</dbReference>
<accession>A0A1G9U274</accession>
<keyword evidence="1" id="KW-0732">Signal</keyword>
<dbReference type="RefSeq" id="WP_030433792.1">
    <property type="nucleotide sequence ID" value="NZ_JOEF01000056.1"/>
</dbReference>
<feature type="signal peptide" evidence="1">
    <location>
        <begin position="1"/>
        <end position="28"/>
    </location>
</feature>
<feature type="chain" id="PRO_5009245554" evidence="1">
    <location>
        <begin position="29"/>
        <end position="215"/>
    </location>
</feature>
<protein>
    <submittedName>
        <fullName evidence="2">Uncharacterized protein</fullName>
    </submittedName>
</protein>
<dbReference type="Proteomes" id="UP000183376">
    <property type="component" value="Chromosome I"/>
</dbReference>
<gene>
    <name evidence="2" type="ORF">SAMN04489726_2136</name>
</gene>
<evidence type="ECO:0000256" key="1">
    <source>
        <dbReference type="SAM" id="SignalP"/>
    </source>
</evidence>
<keyword evidence="3" id="KW-1185">Reference proteome</keyword>
<dbReference type="AlphaFoldDB" id="A0A1G9U274"/>
<evidence type="ECO:0000313" key="3">
    <source>
        <dbReference type="Proteomes" id="UP000183376"/>
    </source>
</evidence>
<organism evidence="2 3">
    <name type="scientific">Allokutzneria albata</name>
    <name type="common">Kibdelosporangium albatum</name>
    <dbReference type="NCBI Taxonomy" id="211114"/>
    <lineage>
        <taxon>Bacteria</taxon>
        <taxon>Bacillati</taxon>
        <taxon>Actinomycetota</taxon>
        <taxon>Actinomycetes</taxon>
        <taxon>Pseudonocardiales</taxon>
        <taxon>Pseudonocardiaceae</taxon>
        <taxon>Allokutzneria</taxon>
    </lineage>
</organism>
<dbReference type="OrthoDB" id="3700259at2"/>